<sequence>MNHYIPVPSRLYSPLPSPSHPLSGKRIAVKDIFDLKGVKTTVCSKAYDALQDVSSETALSIQRLIDQGAVIIGKVKTTPFSSGMGPRDWVDYQAPFNPRACGYLDADCSSSGSGAALRALGSMVGPAASNGLFGIRPTHGRISGEGLVPVSTCLDTAGMFSRDISEFSAVLKSWLSSTNSTPPLTMPTKLTIFPQEFESYVPEVKQIMENFIQDFEKATQLSAKVVDINELWTSYEPGRSSQKSFTQYFENTLAHIQLYGHYNNTASFRAEYKKKFGSEPYAEPLLRYKWNLGANLTNSQHNTAQEQKKTFAIFLQKHIFDNGGIILLPYGQPDICYRDEYSGSVEEYGAKWQGYGVPVTAFLALGGAPPCRFLSDSEWTDEYLVDLVRFVLEISGRQLSVKTGKTAF</sequence>
<evidence type="ECO:0000313" key="2">
    <source>
        <dbReference type="EMBL" id="RAL65937.1"/>
    </source>
</evidence>
<dbReference type="OrthoDB" id="5423360at2759"/>
<gene>
    <name evidence="2" type="ORF">DID88_005598</name>
</gene>
<evidence type="ECO:0000313" key="3">
    <source>
        <dbReference type="Proteomes" id="UP000249056"/>
    </source>
</evidence>
<proteinExistence type="predicted"/>
<dbReference type="Gene3D" id="3.90.1300.10">
    <property type="entry name" value="Amidase signature (AS) domain"/>
    <property type="match status" value="1"/>
</dbReference>
<comment type="caution">
    <text evidence="2">The sequence shown here is derived from an EMBL/GenBank/DDBJ whole genome shotgun (WGS) entry which is preliminary data.</text>
</comment>
<evidence type="ECO:0000259" key="1">
    <source>
        <dbReference type="Pfam" id="PF01425"/>
    </source>
</evidence>
<name>A0A395J088_9HELO</name>
<keyword evidence="3" id="KW-1185">Reference proteome</keyword>
<dbReference type="PANTHER" id="PTHR46310:SF7">
    <property type="entry name" value="AMIDASE 1"/>
    <property type="match status" value="1"/>
</dbReference>
<feature type="domain" description="Amidase" evidence="1">
    <location>
        <begin position="18"/>
        <end position="180"/>
    </location>
</feature>
<dbReference type="PANTHER" id="PTHR46310">
    <property type="entry name" value="AMIDASE 1"/>
    <property type="match status" value="1"/>
</dbReference>
<reference evidence="2 3" key="1">
    <citation type="submission" date="2018-06" db="EMBL/GenBank/DDBJ databases">
        <title>Genome Sequence of the Brown Rot Fungal Pathogen Monilinia fructigena.</title>
        <authorList>
            <person name="Landi L."/>
            <person name="De Miccolis Angelini R.M."/>
            <person name="Pollastro S."/>
            <person name="Abate D."/>
            <person name="Faretra F."/>
            <person name="Romanazzi G."/>
        </authorList>
    </citation>
    <scope>NUCLEOTIDE SEQUENCE [LARGE SCALE GENOMIC DNA]</scope>
    <source>
        <strain evidence="2 3">Mfrg269</strain>
    </source>
</reference>
<dbReference type="InterPro" id="IPR036928">
    <property type="entry name" value="AS_sf"/>
</dbReference>
<protein>
    <recommendedName>
        <fullName evidence="1">Amidase domain-containing protein</fullName>
    </recommendedName>
</protein>
<dbReference type="InterPro" id="IPR023631">
    <property type="entry name" value="Amidase_dom"/>
</dbReference>
<dbReference type="SUPFAM" id="SSF75304">
    <property type="entry name" value="Amidase signature (AS) enzymes"/>
    <property type="match status" value="1"/>
</dbReference>
<organism evidence="2 3">
    <name type="scientific">Monilinia fructigena</name>
    <dbReference type="NCBI Taxonomy" id="38457"/>
    <lineage>
        <taxon>Eukaryota</taxon>
        <taxon>Fungi</taxon>
        <taxon>Dikarya</taxon>
        <taxon>Ascomycota</taxon>
        <taxon>Pezizomycotina</taxon>
        <taxon>Leotiomycetes</taxon>
        <taxon>Helotiales</taxon>
        <taxon>Sclerotiniaceae</taxon>
        <taxon>Monilinia</taxon>
    </lineage>
</organism>
<accession>A0A395J088</accession>
<dbReference type="Proteomes" id="UP000249056">
    <property type="component" value="Unassembled WGS sequence"/>
</dbReference>
<dbReference type="Pfam" id="PF01425">
    <property type="entry name" value="Amidase"/>
    <property type="match status" value="1"/>
</dbReference>
<dbReference type="EMBL" id="QKRW01000008">
    <property type="protein sequence ID" value="RAL65937.1"/>
    <property type="molecule type" value="Genomic_DNA"/>
</dbReference>
<dbReference type="AlphaFoldDB" id="A0A395J088"/>